<dbReference type="EMBL" id="CP007585">
    <property type="protein sequence ID" value="AJC49751.1"/>
    <property type="molecule type" value="Genomic_DNA"/>
</dbReference>
<dbReference type="STRING" id="743971.MYF_01030"/>
<dbReference type="EMBL" id="CP007585">
    <property type="protein sequence ID" value="AJC49762.1"/>
    <property type="molecule type" value="Genomic_DNA"/>
</dbReference>
<organism evidence="1 3">
    <name type="scientific">Mesomycoplasma flocculare ATCC 27399</name>
    <dbReference type="NCBI Taxonomy" id="743971"/>
    <lineage>
        <taxon>Bacteria</taxon>
        <taxon>Bacillati</taxon>
        <taxon>Mycoplasmatota</taxon>
        <taxon>Mycoplasmoidales</taxon>
        <taxon>Metamycoplasmataceae</taxon>
        <taxon>Mesomycoplasma</taxon>
    </lineage>
</organism>
<name>A0A0A8EC33_MESFC</name>
<keyword evidence="3" id="KW-1185">Reference proteome</keyword>
<dbReference type="HOGENOM" id="CLU_1684616_0_0_14"/>
<dbReference type="Proteomes" id="UP000031129">
    <property type="component" value="Chromosome"/>
</dbReference>
<sequence length="156" mass="18763">MDTKLWNFRILTPENKFVSFKNCKIWINIEQEKYFAPIQPFIVSNLEFSLLKIEISVGIFYFFAHRSLLYSLEDSVFLHLFEDLVFYKVDKKEFHIQKKALERTKNTLLYKLQLQANLEINSNIELYKDYQLAKQKNEEARLKELFFLVKTGVDYA</sequence>
<dbReference type="AlphaFoldDB" id="A0A0A8EC33"/>
<dbReference type="KEGG" id="mfq:MYF_01085"/>
<evidence type="ECO:0000313" key="3">
    <source>
        <dbReference type="Proteomes" id="UP000031129"/>
    </source>
</evidence>
<gene>
    <name evidence="1" type="ORF">MYF_01030</name>
    <name evidence="2" type="ORF">MYF_01085</name>
</gene>
<dbReference type="KEGG" id="mfq:MYF_01030"/>
<evidence type="ECO:0000313" key="2">
    <source>
        <dbReference type="EMBL" id="AJC49762.1"/>
    </source>
</evidence>
<reference evidence="1 3" key="1">
    <citation type="journal article" date="2015" name="Genome Announc.">
        <title>Complete Genome Sequence of Mycoplasma flocculare Strain Ms42T (ATCC 27399T).</title>
        <authorList>
            <person name="Calcutt M.J."/>
            <person name="Foecking M.F."/>
            <person name="Heidari M.B."/>
            <person name="McIntosh M.A."/>
        </authorList>
    </citation>
    <scope>NUCLEOTIDE SEQUENCE [LARGE SCALE GENOMIC DNA]</scope>
    <source>
        <strain evidence="3">ATCC 27399</strain>
        <strain evidence="1">Ms42</strain>
    </source>
</reference>
<protein>
    <submittedName>
        <fullName evidence="1">Uncharacterized protein</fullName>
    </submittedName>
</protein>
<accession>A0A0A8EC33</accession>
<proteinExistence type="predicted"/>
<dbReference type="OrthoDB" id="400134at2"/>
<dbReference type="RefSeq" id="WP_039387539.1">
    <property type="nucleotide sequence ID" value="NZ_CP007585.1"/>
</dbReference>
<evidence type="ECO:0000313" key="1">
    <source>
        <dbReference type="EMBL" id="AJC49751.1"/>
    </source>
</evidence>
<dbReference type="NCBIfam" id="NF045935">
    <property type="entry name" value="MSC_0621_epsi"/>
    <property type="match status" value="1"/>
</dbReference>